<comment type="caution">
    <text evidence="1">The sequence shown here is derived from an EMBL/GenBank/DDBJ whole genome shotgun (WGS) entry which is preliminary data.</text>
</comment>
<protein>
    <submittedName>
        <fullName evidence="1">Uncharacterized protein</fullName>
    </submittedName>
</protein>
<sequence length="62" mass="6148">MRGTGRASCRASFSIAQTAGKSNIAAGIGRLKLHENAQRGTASGEAGAIKTGGALLQSTSCV</sequence>
<dbReference type="Proteomes" id="UP000003639">
    <property type="component" value="Unassembled WGS sequence"/>
</dbReference>
<dbReference type="AlphaFoldDB" id="A6P2A6"/>
<name>A6P2A6_9FIRM</name>
<evidence type="ECO:0000313" key="1">
    <source>
        <dbReference type="EMBL" id="EDM97493.1"/>
    </source>
</evidence>
<organism evidence="1 2">
    <name type="scientific">Pseudoflavonifractor capillosus ATCC 29799</name>
    <dbReference type="NCBI Taxonomy" id="411467"/>
    <lineage>
        <taxon>Bacteria</taxon>
        <taxon>Bacillati</taxon>
        <taxon>Bacillota</taxon>
        <taxon>Clostridia</taxon>
        <taxon>Eubacteriales</taxon>
        <taxon>Oscillospiraceae</taxon>
        <taxon>Pseudoflavonifractor</taxon>
    </lineage>
</organism>
<accession>A6P2A6</accession>
<evidence type="ECO:0000313" key="2">
    <source>
        <dbReference type="Proteomes" id="UP000003639"/>
    </source>
</evidence>
<gene>
    <name evidence="1" type="ORF">BACCAP_04636</name>
</gene>
<reference evidence="1 2" key="1">
    <citation type="submission" date="2007-04" db="EMBL/GenBank/DDBJ databases">
        <authorList>
            <person name="Fulton L."/>
            <person name="Clifton S."/>
            <person name="Fulton B."/>
            <person name="Xu J."/>
            <person name="Minx P."/>
            <person name="Pepin K.H."/>
            <person name="Johnson M."/>
            <person name="Thiruvilangam P."/>
            <person name="Bhonagiri V."/>
            <person name="Nash W.E."/>
            <person name="Mardis E.R."/>
            <person name="Wilson R.K."/>
        </authorList>
    </citation>
    <scope>NUCLEOTIDE SEQUENCE [LARGE SCALE GENOMIC DNA]</scope>
    <source>
        <strain evidence="1 2">ATCC 29799</strain>
    </source>
</reference>
<reference evidence="1 2" key="2">
    <citation type="submission" date="2007-06" db="EMBL/GenBank/DDBJ databases">
        <title>Draft genome sequence of Pseudoflavonifractor capillosus ATCC 29799.</title>
        <authorList>
            <person name="Sudarsanam P."/>
            <person name="Ley R."/>
            <person name="Guruge J."/>
            <person name="Turnbaugh P.J."/>
            <person name="Mahowald M."/>
            <person name="Liep D."/>
            <person name="Gordon J."/>
        </authorList>
    </citation>
    <scope>NUCLEOTIDE SEQUENCE [LARGE SCALE GENOMIC DNA]</scope>
    <source>
        <strain evidence="1 2">ATCC 29799</strain>
    </source>
</reference>
<dbReference type="EMBL" id="AAXG02000053">
    <property type="protein sequence ID" value="EDM97493.1"/>
    <property type="molecule type" value="Genomic_DNA"/>
</dbReference>
<proteinExistence type="predicted"/>
<keyword evidence="2" id="KW-1185">Reference proteome</keyword>